<dbReference type="PANTHER" id="PTHR23507">
    <property type="entry name" value="ZGC:174356"/>
    <property type="match status" value="1"/>
</dbReference>
<dbReference type="SUPFAM" id="SSF103473">
    <property type="entry name" value="MFS general substrate transporter"/>
    <property type="match status" value="1"/>
</dbReference>
<keyword evidence="4 5" id="KW-0472">Membrane</keyword>
<dbReference type="Gene3D" id="1.20.1250.20">
    <property type="entry name" value="MFS general substrate transporter like domains"/>
    <property type="match status" value="1"/>
</dbReference>
<keyword evidence="3 5" id="KW-1133">Transmembrane helix</keyword>
<evidence type="ECO:0000256" key="4">
    <source>
        <dbReference type="ARBA" id="ARBA00023136"/>
    </source>
</evidence>
<feature type="transmembrane region" description="Helical" evidence="5">
    <location>
        <begin position="467"/>
        <end position="488"/>
    </location>
</feature>
<organism evidence="6 7">
    <name type="scientific">Mytilus edulis</name>
    <name type="common">Blue mussel</name>
    <dbReference type="NCBI Taxonomy" id="6550"/>
    <lineage>
        <taxon>Eukaryota</taxon>
        <taxon>Metazoa</taxon>
        <taxon>Spiralia</taxon>
        <taxon>Lophotrochozoa</taxon>
        <taxon>Mollusca</taxon>
        <taxon>Bivalvia</taxon>
        <taxon>Autobranchia</taxon>
        <taxon>Pteriomorphia</taxon>
        <taxon>Mytilida</taxon>
        <taxon>Mytiloidea</taxon>
        <taxon>Mytilidae</taxon>
        <taxon>Mytilinae</taxon>
        <taxon>Mytilus</taxon>
    </lineage>
</organism>
<dbReference type="Pfam" id="PF07690">
    <property type="entry name" value="MFS_1"/>
    <property type="match status" value="1"/>
</dbReference>
<dbReference type="GO" id="GO:0016020">
    <property type="term" value="C:membrane"/>
    <property type="evidence" value="ECO:0007669"/>
    <property type="project" value="UniProtKB-SubCell"/>
</dbReference>
<proteinExistence type="predicted"/>
<evidence type="ECO:0000256" key="3">
    <source>
        <dbReference type="ARBA" id="ARBA00022989"/>
    </source>
</evidence>
<keyword evidence="2 5" id="KW-0812">Transmembrane</keyword>
<evidence type="ECO:0000256" key="5">
    <source>
        <dbReference type="SAM" id="Phobius"/>
    </source>
</evidence>
<dbReference type="Proteomes" id="UP000683360">
    <property type="component" value="Unassembled WGS sequence"/>
</dbReference>
<feature type="transmembrane region" description="Helical" evidence="5">
    <location>
        <begin position="282"/>
        <end position="303"/>
    </location>
</feature>
<dbReference type="GO" id="GO:0022857">
    <property type="term" value="F:transmembrane transporter activity"/>
    <property type="evidence" value="ECO:0007669"/>
    <property type="project" value="InterPro"/>
</dbReference>
<dbReference type="PANTHER" id="PTHR23507:SF1">
    <property type="entry name" value="FI18259P1-RELATED"/>
    <property type="match status" value="1"/>
</dbReference>
<feature type="transmembrane region" description="Helical" evidence="5">
    <location>
        <begin position="193"/>
        <end position="217"/>
    </location>
</feature>
<feature type="transmembrane region" description="Helical" evidence="5">
    <location>
        <begin position="323"/>
        <end position="343"/>
    </location>
</feature>
<dbReference type="InterPro" id="IPR036259">
    <property type="entry name" value="MFS_trans_sf"/>
</dbReference>
<evidence type="ECO:0000256" key="1">
    <source>
        <dbReference type="ARBA" id="ARBA00004141"/>
    </source>
</evidence>
<evidence type="ECO:0000256" key="2">
    <source>
        <dbReference type="ARBA" id="ARBA00022692"/>
    </source>
</evidence>
<feature type="transmembrane region" description="Helical" evidence="5">
    <location>
        <begin position="223"/>
        <end position="245"/>
    </location>
</feature>
<comment type="subcellular location">
    <subcellularLocation>
        <location evidence="1">Membrane</location>
        <topology evidence="1">Multi-pass membrane protein</topology>
    </subcellularLocation>
</comment>
<accession>A0A8S3UMQ1</accession>
<dbReference type="EMBL" id="CAJPWZ010002760">
    <property type="protein sequence ID" value="CAG2245158.1"/>
    <property type="molecule type" value="Genomic_DNA"/>
</dbReference>
<evidence type="ECO:0000313" key="6">
    <source>
        <dbReference type="EMBL" id="CAG2245158.1"/>
    </source>
</evidence>
<feature type="transmembrane region" description="Helical" evidence="5">
    <location>
        <begin position="156"/>
        <end position="181"/>
    </location>
</feature>
<feature type="transmembrane region" description="Helical" evidence="5">
    <location>
        <begin position="26"/>
        <end position="44"/>
    </location>
</feature>
<sequence length="575" mass="63940">MSDDEPLIPNVSDRSSHIGKTNSGRWSFVIVGAVLMIHMFSYILNMYVLNEYAYLAITKEQYPNGMDEDTGNGTGCALNTSTNAFKQQLRVQELQSRWSIYCTLASNIPSIFVSINIVSYSDVYGRKIFFLPPLLGTMLKSLLCSIGIYYELTINWFIPFFMVEGFGGLWIASLAMTLCFISDLTKGGKQRSFAIGVMETSFEVGSLLSSLLSGYLIKYTKGFLLPVLLSEIVTILGIVVVLLLLPETLPLSMRRPATPIIHNMKKMTDFYTSQVSSMANKWLFVLAISIFILTDFSLGSVNVSMLYELGSPFCWSNVKVGNFGTIETLVGCVACILMIKLFHYCTTDQVIALVVPVIGVGSTLAMPMMRGTMSKLTPPDLQGSLFGSIAAVEAIVNMTGSVTANAIYSATFRSGSGWVKMSRKNSNDQTDSFIFDTERHSMNRSSIAASLESLYENYNVHIPTLKWSGVVILLCMMLATLVLTTNIYSSVHLPSHNSSDCIQIKTCGPNICKFVKQINLPHNYILSICERYDEVDIREFIRGKPTNNAVQLNIDQLRYIKRILPTILKNAKKRN</sequence>
<comment type="caution">
    <text evidence="6">The sequence shown here is derived from an EMBL/GenBank/DDBJ whole genome shotgun (WGS) entry which is preliminary data.</text>
</comment>
<dbReference type="InterPro" id="IPR011701">
    <property type="entry name" value="MFS"/>
</dbReference>
<name>A0A8S3UMQ1_MYTED</name>
<gene>
    <name evidence="6" type="ORF">MEDL_57189</name>
</gene>
<dbReference type="OrthoDB" id="3026777at2759"/>
<feature type="transmembrane region" description="Helical" evidence="5">
    <location>
        <begin position="130"/>
        <end position="150"/>
    </location>
</feature>
<feature type="transmembrane region" description="Helical" evidence="5">
    <location>
        <begin position="350"/>
        <end position="369"/>
    </location>
</feature>
<protein>
    <submittedName>
        <fullName evidence="6">Uncharacterized protein</fullName>
    </submittedName>
</protein>
<evidence type="ECO:0000313" key="7">
    <source>
        <dbReference type="Proteomes" id="UP000683360"/>
    </source>
</evidence>
<reference evidence="6" key="1">
    <citation type="submission" date="2021-03" db="EMBL/GenBank/DDBJ databases">
        <authorList>
            <person name="Bekaert M."/>
        </authorList>
    </citation>
    <scope>NUCLEOTIDE SEQUENCE</scope>
</reference>
<keyword evidence="7" id="KW-1185">Reference proteome</keyword>
<dbReference type="AlphaFoldDB" id="A0A8S3UMQ1"/>